<comment type="caution">
    <text evidence="1">The sequence shown here is derived from an EMBL/GenBank/DDBJ whole genome shotgun (WGS) entry which is preliminary data.</text>
</comment>
<dbReference type="EMBL" id="MUAV01000064">
    <property type="protein sequence ID" value="RAP39402.1"/>
    <property type="molecule type" value="Genomic_DNA"/>
</dbReference>
<evidence type="ECO:0008006" key="3">
    <source>
        <dbReference type="Google" id="ProtNLM"/>
    </source>
</evidence>
<gene>
    <name evidence="1" type="ORF">BYZ73_20720</name>
</gene>
<dbReference type="RefSeq" id="WP_112317515.1">
    <property type="nucleotide sequence ID" value="NZ_MUAV01000064.1"/>
</dbReference>
<accession>A0ABX9DAQ7</accession>
<name>A0ABX9DAQ7_9RHOB</name>
<organism evidence="1 2">
    <name type="scientific">Rhodovulum viride</name>
    <dbReference type="NCBI Taxonomy" id="1231134"/>
    <lineage>
        <taxon>Bacteria</taxon>
        <taxon>Pseudomonadati</taxon>
        <taxon>Pseudomonadota</taxon>
        <taxon>Alphaproteobacteria</taxon>
        <taxon>Rhodobacterales</taxon>
        <taxon>Paracoccaceae</taxon>
        <taxon>Rhodovulum</taxon>
    </lineage>
</organism>
<evidence type="ECO:0000313" key="1">
    <source>
        <dbReference type="EMBL" id="RAP39402.1"/>
    </source>
</evidence>
<evidence type="ECO:0000313" key="2">
    <source>
        <dbReference type="Proteomes" id="UP000248659"/>
    </source>
</evidence>
<keyword evidence="2" id="KW-1185">Reference proteome</keyword>
<reference evidence="1 2" key="1">
    <citation type="submission" date="2017-01" db="EMBL/GenBank/DDBJ databases">
        <title>Genome sequence of Rhodovulum viride JA756.</title>
        <authorList>
            <person name="Lakshmi K.V."/>
            <person name="Tushar L.D."/>
            <person name="Sasikala C."/>
            <person name="Venkataramana C."/>
        </authorList>
    </citation>
    <scope>NUCLEOTIDE SEQUENCE [LARGE SCALE GENOMIC DNA]</scope>
    <source>
        <strain evidence="1 2">JA756</strain>
    </source>
</reference>
<proteinExistence type="predicted"/>
<protein>
    <recommendedName>
        <fullName evidence="3">Antitoxin Xre/MbcA/ParS-like toxin-binding domain-containing protein</fullName>
    </recommendedName>
</protein>
<dbReference type="Proteomes" id="UP000248659">
    <property type="component" value="Unassembled WGS sequence"/>
</dbReference>
<sequence length="69" mass="7669">MEQFIAEIEAYAAACSKTPQKVLRDAVGANWGQWDSWKRGASSPTMKVVDRLREFMTANPPPGREEDAA</sequence>